<feature type="site" description="Electron transfer via tryptophanyl radical" evidence="9">
    <location>
        <position position="316"/>
    </location>
</feature>
<evidence type="ECO:0000256" key="7">
    <source>
        <dbReference type="ARBA" id="ARBA00033999"/>
    </source>
</evidence>
<feature type="site" description="Electron transfer via tryptophanyl radical" evidence="9">
    <location>
        <position position="369"/>
    </location>
</feature>
<dbReference type="InterPro" id="IPR005101">
    <property type="entry name" value="Cryptochr/Photolyase_FAD-bd"/>
</dbReference>
<evidence type="ECO:0000256" key="10">
    <source>
        <dbReference type="RuleBase" id="RU004182"/>
    </source>
</evidence>
<dbReference type="InterPro" id="IPR002081">
    <property type="entry name" value="Cryptochrome/DNA_photolyase_1"/>
</dbReference>
<comment type="similarity">
    <text evidence="10">Belongs to the DNA photolyase family.</text>
</comment>
<comment type="catalytic activity">
    <reaction evidence="7">
        <text>cyclobutadipyrimidine (in DNA) = 2 pyrimidine residues (in DNA).</text>
        <dbReference type="EC" id="4.1.99.3"/>
    </reaction>
</comment>
<dbReference type="GO" id="GO:0009416">
    <property type="term" value="P:response to light stimulus"/>
    <property type="evidence" value="ECO:0007669"/>
    <property type="project" value="TreeGrafter"/>
</dbReference>
<dbReference type="Gene3D" id="1.25.40.80">
    <property type="match status" value="1"/>
</dbReference>
<dbReference type="PANTHER" id="PTHR11455:SF9">
    <property type="entry name" value="CRYPTOCHROME CIRCADIAN CLOCK 5 ISOFORM X1"/>
    <property type="match status" value="1"/>
</dbReference>
<evidence type="ECO:0000256" key="1">
    <source>
        <dbReference type="ARBA" id="ARBA00001932"/>
    </source>
</evidence>
<evidence type="ECO:0000259" key="11">
    <source>
        <dbReference type="PROSITE" id="PS51645"/>
    </source>
</evidence>
<name>A0A255XW48_9PROT</name>
<keyword evidence="6 10" id="KW-0157">Chromophore</keyword>
<dbReference type="AlphaFoldDB" id="A0A255XW48"/>
<feature type="binding site" evidence="8">
    <location>
        <position position="282"/>
    </location>
    <ligand>
        <name>FAD</name>
        <dbReference type="ChEBI" id="CHEBI:57692"/>
    </ligand>
</feature>
<dbReference type="Pfam" id="PF00875">
    <property type="entry name" value="DNA_photolyase"/>
    <property type="match status" value="1"/>
</dbReference>
<gene>
    <name evidence="12" type="ORF">CHR90_02660</name>
</gene>
<evidence type="ECO:0000256" key="3">
    <source>
        <dbReference type="ARBA" id="ARBA00014046"/>
    </source>
</evidence>
<dbReference type="EMBL" id="NOXS01000024">
    <property type="protein sequence ID" value="OYQ21111.1"/>
    <property type="molecule type" value="Genomic_DNA"/>
</dbReference>
<evidence type="ECO:0000256" key="5">
    <source>
        <dbReference type="ARBA" id="ARBA00022827"/>
    </source>
</evidence>
<keyword evidence="5 8" id="KW-0274">FAD</keyword>
<keyword evidence="12" id="KW-0456">Lyase</keyword>
<evidence type="ECO:0000256" key="9">
    <source>
        <dbReference type="PIRSR" id="PIRSR602081-2"/>
    </source>
</evidence>
<dbReference type="InterPro" id="IPR036155">
    <property type="entry name" value="Crypto/Photolyase_N_sf"/>
</dbReference>
<dbReference type="OrthoDB" id="9772484at2"/>
<proteinExistence type="inferred from homology"/>
<comment type="cofactor">
    <cofactor evidence="1">
        <name>(6R)-5,10-methylene-5,6,7,8-tetrahydrofolate</name>
        <dbReference type="ChEBI" id="CHEBI:15636"/>
    </cofactor>
</comment>
<dbReference type="InterPro" id="IPR014729">
    <property type="entry name" value="Rossmann-like_a/b/a_fold"/>
</dbReference>
<organism evidence="12 13">
    <name type="scientific">Elstera cyanobacteriorum</name>
    <dbReference type="NCBI Taxonomy" id="2022747"/>
    <lineage>
        <taxon>Bacteria</taxon>
        <taxon>Pseudomonadati</taxon>
        <taxon>Pseudomonadota</taxon>
        <taxon>Alphaproteobacteria</taxon>
        <taxon>Rhodospirillales</taxon>
        <taxon>Rhodospirillaceae</taxon>
        <taxon>Elstera</taxon>
    </lineage>
</organism>
<evidence type="ECO:0000256" key="8">
    <source>
        <dbReference type="PIRSR" id="PIRSR602081-1"/>
    </source>
</evidence>
<dbReference type="InterPro" id="IPR006050">
    <property type="entry name" value="DNA_photolyase_N"/>
</dbReference>
<dbReference type="GO" id="GO:0000719">
    <property type="term" value="P:photoreactive repair"/>
    <property type="evidence" value="ECO:0007669"/>
    <property type="project" value="UniProtKB-ARBA"/>
</dbReference>
<dbReference type="PANTHER" id="PTHR11455">
    <property type="entry name" value="CRYPTOCHROME"/>
    <property type="match status" value="1"/>
</dbReference>
<dbReference type="FunFam" id="1.10.579.10:FF:000003">
    <property type="entry name" value="Deoxyribodipyrimidine photo-lyase"/>
    <property type="match status" value="1"/>
</dbReference>
<reference evidence="12 13" key="1">
    <citation type="submission" date="2017-07" db="EMBL/GenBank/DDBJ databases">
        <title>Elstera cyanobacteriorum sp. nov., a novel bacterium isolated from cyanobacterial aggregates in a eutrophic lake.</title>
        <authorList>
            <person name="Cai H."/>
        </authorList>
    </citation>
    <scope>NUCLEOTIDE SEQUENCE [LARGE SCALE GENOMIC DNA]</scope>
    <source>
        <strain evidence="12 13">TH019</strain>
    </source>
</reference>
<evidence type="ECO:0000256" key="4">
    <source>
        <dbReference type="ARBA" id="ARBA00022630"/>
    </source>
</evidence>
<dbReference type="GO" id="GO:0071949">
    <property type="term" value="F:FAD binding"/>
    <property type="evidence" value="ECO:0007669"/>
    <property type="project" value="TreeGrafter"/>
</dbReference>
<dbReference type="InterPro" id="IPR018394">
    <property type="entry name" value="DNA_photolyase_1_CS_C"/>
</dbReference>
<evidence type="ECO:0000256" key="6">
    <source>
        <dbReference type="ARBA" id="ARBA00022991"/>
    </source>
</evidence>
<dbReference type="Gene3D" id="3.40.50.620">
    <property type="entry name" value="HUPs"/>
    <property type="match status" value="1"/>
</dbReference>
<protein>
    <recommendedName>
        <fullName evidence="3">Deoxyribodipyrimidine photo-lyase</fullName>
        <ecNumber evidence="2">4.1.99.3</ecNumber>
    </recommendedName>
</protein>
<dbReference type="SUPFAM" id="SSF52425">
    <property type="entry name" value="Cryptochrome/photolyase, N-terminal domain"/>
    <property type="match status" value="1"/>
</dbReference>
<feature type="binding site" evidence="8">
    <location>
        <begin position="245"/>
        <end position="249"/>
    </location>
    <ligand>
        <name>FAD</name>
        <dbReference type="ChEBI" id="CHEBI:57692"/>
    </ligand>
</feature>
<dbReference type="PROSITE" id="PS51645">
    <property type="entry name" value="PHR_CRY_ALPHA_BETA"/>
    <property type="match status" value="1"/>
</dbReference>
<accession>A0A255XW48</accession>
<feature type="binding site" evidence="8">
    <location>
        <position position="233"/>
    </location>
    <ligand>
        <name>FAD</name>
        <dbReference type="ChEBI" id="CHEBI:57692"/>
    </ligand>
</feature>
<dbReference type="RefSeq" id="WP_094407435.1">
    <property type="nucleotide sequence ID" value="NZ_BMJZ01000012.1"/>
</dbReference>
<feature type="site" description="Electron transfer via tryptophanyl radical" evidence="9">
    <location>
        <position position="392"/>
    </location>
</feature>
<keyword evidence="13" id="KW-1185">Reference proteome</keyword>
<evidence type="ECO:0000256" key="2">
    <source>
        <dbReference type="ARBA" id="ARBA00013149"/>
    </source>
</evidence>
<feature type="binding site" evidence="8">
    <location>
        <begin position="382"/>
        <end position="384"/>
    </location>
    <ligand>
        <name>FAD</name>
        <dbReference type="ChEBI" id="CHEBI:57692"/>
    </ligand>
</feature>
<dbReference type="EC" id="4.1.99.3" evidence="2"/>
<feature type="domain" description="Photolyase/cryptochrome alpha/beta" evidence="11">
    <location>
        <begin position="5"/>
        <end position="138"/>
    </location>
</feature>
<dbReference type="InterPro" id="IPR036134">
    <property type="entry name" value="Crypto/Photolyase_FAD-like_sf"/>
</dbReference>
<comment type="cofactor">
    <cofactor evidence="8">
        <name>FAD</name>
        <dbReference type="ChEBI" id="CHEBI:57692"/>
    </cofactor>
    <text evidence="8">Binds 1 FAD per subunit.</text>
</comment>
<dbReference type="Proteomes" id="UP000216361">
    <property type="component" value="Unassembled WGS sequence"/>
</dbReference>
<dbReference type="Gene3D" id="1.10.579.10">
    <property type="entry name" value="DNA Cyclobutane Dipyrimidine Photolyase, subunit A, domain 3"/>
    <property type="match status" value="1"/>
</dbReference>
<dbReference type="Pfam" id="PF03441">
    <property type="entry name" value="FAD_binding_7"/>
    <property type="match status" value="1"/>
</dbReference>
<dbReference type="GO" id="GO:0003677">
    <property type="term" value="F:DNA binding"/>
    <property type="evidence" value="ECO:0007669"/>
    <property type="project" value="TreeGrafter"/>
</dbReference>
<evidence type="ECO:0000313" key="12">
    <source>
        <dbReference type="EMBL" id="OYQ21111.1"/>
    </source>
</evidence>
<evidence type="ECO:0000313" key="13">
    <source>
        <dbReference type="Proteomes" id="UP000216361"/>
    </source>
</evidence>
<comment type="caution">
    <text evidence="12">The sequence shown here is derived from an EMBL/GenBank/DDBJ whole genome shotgun (WGS) entry which is preliminary data.</text>
</comment>
<sequence>MTTPPPLLLWFRNDLRPGDNPAFAAAVATATEQKTSLIAFYCHDETSPSFRPLGGAVRWWLHQSLTALGADLAAYGIPLVLRQGAAATVVPSLVTETGARQLFWNRRYEAAEIAVDTALKADLTARGVQVASSNAALLVEPWEVKTGQGKPFQVFSPFWKTARPLAANRAPLPQPPVQRLSEAPAVASDALAAWGFLPTRPDWAAGLREAWTPGSAGAQARLSQFLMTALKSYADRRDRPDLPATSGLSPHLRFGEIGPRQIWAATDLACQGQLTERGPESFTRELGWREFSYHLLYHQPQIATRPIRAQFEAFPWQADEAVLRAWQKGLTGYPIVDAGMRQLWQTGWMHNRVRMLVGSLLVKHLLQPWQAGEEWFWDTLVDADPASNPASWQWVAGCGADAAPYFRIFNPVLQGEKFDPEGDYVRRWVPELARMPAAFIHKPWDAPTLVLREAGVQLGHTYPKPCIGLSEGRDRALAAFHALSPAETA</sequence>
<dbReference type="SUPFAM" id="SSF48173">
    <property type="entry name" value="Cryptochrome/photolyase FAD-binding domain"/>
    <property type="match status" value="1"/>
</dbReference>
<dbReference type="GO" id="GO:0003904">
    <property type="term" value="F:deoxyribodipyrimidine photo-lyase activity"/>
    <property type="evidence" value="ECO:0007669"/>
    <property type="project" value="UniProtKB-EC"/>
</dbReference>
<keyword evidence="4 8" id="KW-0285">Flavoprotein</keyword>
<dbReference type="PROSITE" id="PS00394">
    <property type="entry name" value="DNA_PHOTOLYASES_1_1"/>
    <property type="match status" value="1"/>
</dbReference>
<dbReference type="PRINTS" id="PR00147">
    <property type="entry name" value="DNAPHOTLYASE"/>
</dbReference>